<proteinExistence type="predicted"/>
<dbReference type="SUPFAM" id="SSF51735">
    <property type="entry name" value="NAD(P)-binding Rossmann-fold domains"/>
    <property type="match status" value="1"/>
</dbReference>
<accession>A0ABR5ZZR5</accession>
<dbReference type="Proteomes" id="UP000540056">
    <property type="component" value="Unassembled WGS sequence"/>
</dbReference>
<dbReference type="Gene3D" id="3.30.1780.10">
    <property type="entry name" value="ornithine cyclodeaminase, domain 1"/>
    <property type="match status" value="1"/>
</dbReference>
<dbReference type="PANTHER" id="PTHR13812:SF19">
    <property type="entry name" value="KETIMINE REDUCTASE MU-CRYSTALLIN"/>
    <property type="match status" value="1"/>
</dbReference>
<keyword evidence="2" id="KW-1185">Reference proteome</keyword>
<reference evidence="1 2" key="1">
    <citation type="submission" date="2020-07" db="EMBL/GenBank/DDBJ databases">
        <title>Draft Genome Sequences of Lactobacillales Isolated from the International Space Station.</title>
        <authorList>
            <person name="Bharadwaj A.R."/>
            <person name="Singh N.K."/>
            <person name="Wood J.M."/>
            <person name="Debieu M."/>
            <person name="O'Hara N.B."/>
            <person name="Karouia F."/>
            <person name="Mason C.E."/>
            <person name="Venkateswaran K."/>
        </authorList>
    </citation>
    <scope>NUCLEOTIDE SEQUENCE [LARGE SCALE GENOMIC DNA]</scope>
    <source>
        <strain evidence="1 2">151250015-1-258-55</strain>
    </source>
</reference>
<gene>
    <name evidence="1" type="ORF">H3232_08495</name>
</gene>
<sequence>MTLLLNVKDIRGLVDMAETVNIVERTYHEMGQGKVINPSKVNLDLGETGNYPFYDGFMNAMPAYIDWLNMAGMKWIGGFYGGRRAAGFPYMTGMILLLDPHVGRFLSAMDGAYITNLRTGAQTAVALSYFNLGESISLGMFGAGTQARTQVIAITKRYKINRLVVWNHRRSTAEAFKEDIAHLIDGEVIIADKPEDATDNDVLITVTGATAPFITGDMIKPGTIIMPMGSRGEITDDIIINADHIYVDHRAQALHRGALKSLNDAGHISEANITADFGQLATGEISPQHNDKTTTIVIPIGIGALDVAVAGHVYHKAIIQGLGQHFDFDLLGGDNTINYMEPDLEKNNH</sequence>
<organism evidence="1 2">
    <name type="scientific">Aerococcus urinaeequi</name>
    <dbReference type="NCBI Taxonomy" id="51665"/>
    <lineage>
        <taxon>Bacteria</taxon>
        <taxon>Bacillati</taxon>
        <taxon>Bacillota</taxon>
        <taxon>Bacilli</taxon>
        <taxon>Lactobacillales</taxon>
        <taxon>Aerococcaceae</taxon>
        <taxon>Aerococcus</taxon>
    </lineage>
</organism>
<dbReference type="PIRSF" id="PIRSF001439">
    <property type="entry name" value="CryM"/>
    <property type="match status" value="1"/>
</dbReference>
<dbReference type="Gene3D" id="3.40.50.720">
    <property type="entry name" value="NAD(P)-binding Rossmann-like Domain"/>
    <property type="match status" value="1"/>
</dbReference>
<dbReference type="InterPro" id="IPR023401">
    <property type="entry name" value="ODC_N"/>
</dbReference>
<dbReference type="InterPro" id="IPR003462">
    <property type="entry name" value="ODC_Mu_crystall"/>
</dbReference>
<dbReference type="PANTHER" id="PTHR13812">
    <property type="entry name" value="KETIMINE REDUCTASE MU-CRYSTALLIN"/>
    <property type="match status" value="1"/>
</dbReference>
<name>A0ABR5ZZR5_9LACT</name>
<comment type="caution">
    <text evidence="1">The sequence shown here is derived from an EMBL/GenBank/DDBJ whole genome shotgun (WGS) entry which is preliminary data.</text>
</comment>
<evidence type="ECO:0000313" key="1">
    <source>
        <dbReference type="EMBL" id="MBA5747221.1"/>
    </source>
</evidence>
<evidence type="ECO:0000313" key="2">
    <source>
        <dbReference type="Proteomes" id="UP000540056"/>
    </source>
</evidence>
<dbReference type="EMBL" id="JACGAN010000016">
    <property type="protein sequence ID" value="MBA5747221.1"/>
    <property type="molecule type" value="Genomic_DNA"/>
</dbReference>
<dbReference type="InterPro" id="IPR036291">
    <property type="entry name" value="NAD(P)-bd_dom_sf"/>
</dbReference>
<protein>
    <submittedName>
        <fullName evidence="1">Ornithine cyclodeaminase family protein</fullName>
    </submittedName>
</protein>
<dbReference type="Pfam" id="PF02423">
    <property type="entry name" value="OCD_Mu_crystall"/>
    <property type="match status" value="1"/>
</dbReference>
<dbReference type="RefSeq" id="WP_149315287.1">
    <property type="nucleotide sequence ID" value="NZ_JACGAM010000015.1"/>
</dbReference>